<dbReference type="Proteomes" id="UP000784294">
    <property type="component" value="Unassembled WGS sequence"/>
</dbReference>
<accession>A0A448WDM8</accession>
<sequence>MVAPGVGLWTYVSPAMKSVSSVSLANLCARPQFAKEPEVNSLTNFSPKVCVITSFCLGTSTYAPSSYLTPSQLITCLFTWPSLHLDFMQLLIRLGPLIRISLIALKICCLS</sequence>
<organism evidence="1 2">
    <name type="scientific">Protopolystoma xenopodis</name>
    <dbReference type="NCBI Taxonomy" id="117903"/>
    <lineage>
        <taxon>Eukaryota</taxon>
        <taxon>Metazoa</taxon>
        <taxon>Spiralia</taxon>
        <taxon>Lophotrochozoa</taxon>
        <taxon>Platyhelminthes</taxon>
        <taxon>Monogenea</taxon>
        <taxon>Polyopisthocotylea</taxon>
        <taxon>Polystomatidea</taxon>
        <taxon>Polystomatidae</taxon>
        <taxon>Protopolystoma</taxon>
    </lineage>
</organism>
<dbReference type="EMBL" id="CAAALY010005583">
    <property type="protein sequence ID" value="VEL09149.1"/>
    <property type="molecule type" value="Genomic_DNA"/>
</dbReference>
<dbReference type="AlphaFoldDB" id="A0A448WDM8"/>
<reference evidence="1" key="1">
    <citation type="submission" date="2018-11" db="EMBL/GenBank/DDBJ databases">
        <authorList>
            <consortium name="Pathogen Informatics"/>
        </authorList>
    </citation>
    <scope>NUCLEOTIDE SEQUENCE</scope>
</reference>
<keyword evidence="2" id="KW-1185">Reference proteome</keyword>
<comment type="caution">
    <text evidence="1">The sequence shown here is derived from an EMBL/GenBank/DDBJ whole genome shotgun (WGS) entry which is preliminary data.</text>
</comment>
<evidence type="ECO:0000313" key="1">
    <source>
        <dbReference type="EMBL" id="VEL09149.1"/>
    </source>
</evidence>
<gene>
    <name evidence="1" type="ORF">PXEA_LOCUS2589</name>
</gene>
<protein>
    <submittedName>
        <fullName evidence="1">Uncharacterized protein</fullName>
    </submittedName>
</protein>
<name>A0A448WDM8_9PLAT</name>
<evidence type="ECO:0000313" key="2">
    <source>
        <dbReference type="Proteomes" id="UP000784294"/>
    </source>
</evidence>
<proteinExistence type="predicted"/>